<evidence type="ECO:0000313" key="6">
    <source>
        <dbReference type="Proteomes" id="UP001366166"/>
    </source>
</evidence>
<keyword evidence="2" id="KW-0547">Nucleotide-binding</keyword>
<dbReference type="Proteomes" id="UP001366166">
    <property type="component" value="Chromosome"/>
</dbReference>
<dbReference type="InterPro" id="IPR050166">
    <property type="entry name" value="ABC_transporter_ATP-bind"/>
</dbReference>
<dbReference type="InterPro" id="IPR003593">
    <property type="entry name" value="AAA+_ATPase"/>
</dbReference>
<dbReference type="Pfam" id="PF00005">
    <property type="entry name" value="ABC_tran"/>
    <property type="match status" value="1"/>
</dbReference>
<dbReference type="InterPro" id="IPR027417">
    <property type="entry name" value="P-loop_NTPase"/>
</dbReference>
<keyword evidence="6" id="KW-1185">Reference proteome</keyword>
<dbReference type="PROSITE" id="PS50893">
    <property type="entry name" value="ABC_TRANSPORTER_2"/>
    <property type="match status" value="1"/>
</dbReference>
<organism evidence="5 6">
    <name type="scientific">Desulfoferula mesophila</name>
    <dbReference type="NCBI Taxonomy" id="3058419"/>
    <lineage>
        <taxon>Bacteria</taxon>
        <taxon>Pseudomonadati</taxon>
        <taxon>Thermodesulfobacteriota</taxon>
        <taxon>Desulfarculia</taxon>
        <taxon>Desulfarculales</taxon>
        <taxon>Desulfarculaceae</taxon>
        <taxon>Desulfoferula</taxon>
    </lineage>
</organism>
<protein>
    <submittedName>
        <fullName evidence="5">ABC transporter ATP-binding protein</fullName>
    </submittedName>
</protein>
<dbReference type="EMBL" id="AP028679">
    <property type="protein sequence ID" value="BEQ16091.1"/>
    <property type="molecule type" value="Genomic_DNA"/>
</dbReference>
<accession>A0AAU9EQF0</accession>
<dbReference type="KEGG" id="dmp:FAK_31570"/>
<evidence type="ECO:0000259" key="4">
    <source>
        <dbReference type="PROSITE" id="PS50893"/>
    </source>
</evidence>
<dbReference type="Gene3D" id="3.40.50.300">
    <property type="entry name" value="P-loop containing nucleotide triphosphate hydrolases"/>
    <property type="match status" value="1"/>
</dbReference>
<gene>
    <name evidence="5" type="ORF">FAK_31570</name>
</gene>
<keyword evidence="1" id="KW-0813">Transport</keyword>
<dbReference type="SMART" id="SM00382">
    <property type="entry name" value="AAA"/>
    <property type="match status" value="1"/>
</dbReference>
<name>A0AAU9EQF0_9BACT</name>
<evidence type="ECO:0000256" key="2">
    <source>
        <dbReference type="ARBA" id="ARBA00022741"/>
    </source>
</evidence>
<sequence>MANNGNKNKQSQQKGELVLENVNRVFRIPGAPACHALKNCSLTVPRGSLTVLVGPSGCGKSTLANIAAGYDHADSGKVLLDGKPVTGPGRERIMVFQETALWPWMTVMKNATFGPTMLGGMNKSEAEAKAMALLEKVGLREFRDKYPAQLSGGMQRRAELCRALVMDPKVMILDEPFRGLDVMTRELMQEYLLTLYRETGLTMLFITSEIEEALFLGDQILVMTNLPGTVKTTVNVDLPRPRDFSVLSTERYRQIKSEVMESLYEEGAKIFAKLDGAGDLLGSCRAGG</sequence>
<dbReference type="InterPro" id="IPR017871">
    <property type="entry name" value="ABC_transporter-like_CS"/>
</dbReference>
<dbReference type="AlphaFoldDB" id="A0AAU9EQF0"/>
<reference evidence="6" key="1">
    <citation type="journal article" date="2023" name="Arch. Microbiol.">
        <title>Desulfoferula mesophilus gen. nov. sp. nov., a mesophilic sulfate-reducing bacterium isolated from a brackish lake sediment.</title>
        <authorList>
            <person name="Watanabe T."/>
            <person name="Yabe T."/>
            <person name="Tsuji J.M."/>
            <person name="Fukui M."/>
        </authorList>
    </citation>
    <scope>NUCLEOTIDE SEQUENCE [LARGE SCALE GENOMIC DNA]</scope>
    <source>
        <strain evidence="6">12FAK</strain>
    </source>
</reference>
<evidence type="ECO:0000256" key="3">
    <source>
        <dbReference type="ARBA" id="ARBA00022840"/>
    </source>
</evidence>
<dbReference type="PANTHER" id="PTHR42788:SF13">
    <property type="entry name" value="ALIPHATIC SULFONATES IMPORT ATP-BINDING PROTEIN SSUB"/>
    <property type="match status" value="1"/>
</dbReference>
<dbReference type="RefSeq" id="WP_338601429.1">
    <property type="nucleotide sequence ID" value="NZ_AP028679.1"/>
</dbReference>
<dbReference type="CDD" id="cd03293">
    <property type="entry name" value="ABC_NrtD_SsuB_transporters"/>
    <property type="match status" value="1"/>
</dbReference>
<dbReference type="InterPro" id="IPR003439">
    <property type="entry name" value="ABC_transporter-like_ATP-bd"/>
</dbReference>
<dbReference type="PROSITE" id="PS00211">
    <property type="entry name" value="ABC_TRANSPORTER_1"/>
    <property type="match status" value="1"/>
</dbReference>
<keyword evidence="3 5" id="KW-0067">ATP-binding</keyword>
<evidence type="ECO:0000313" key="5">
    <source>
        <dbReference type="EMBL" id="BEQ16091.1"/>
    </source>
</evidence>
<proteinExistence type="predicted"/>
<evidence type="ECO:0000256" key="1">
    <source>
        <dbReference type="ARBA" id="ARBA00022448"/>
    </source>
</evidence>
<dbReference type="GO" id="GO:0005524">
    <property type="term" value="F:ATP binding"/>
    <property type="evidence" value="ECO:0007669"/>
    <property type="project" value="UniProtKB-KW"/>
</dbReference>
<feature type="domain" description="ABC transporter" evidence="4">
    <location>
        <begin position="17"/>
        <end position="250"/>
    </location>
</feature>
<dbReference type="PANTHER" id="PTHR42788">
    <property type="entry name" value="TAURINE IMPORT ATP-BINDING PROTEIN-RELATED"/>
    <property type="match status" value="1"/>
</dbReference>
<dbReference type="SUPFAM" id="SSF52540">
    <property type="entry name" value="P-loop containing nucleoside triphosphate hydrolases"/>
    <property type="match status" value="1"/>
</dbReference>
<dbReference type="GO" id="GO:0016887">
    <property type="term" value="F:ATP hydrolysis activity"/>
    <property type="evidence" value="ECO:0007669"/>
    <property type="project" value="InterPro"/>
</dbReference>